<proteinExistence type="predicted"/>
<dbReference type="AlphaFoldDB" id="A0A0F9TVK1"/>
<comment type="caution">
    <text evidence="1">The sequence shown here is derived from an EMBL/GenBank/DDBJ whole genome shotgun (WGS) entry which is preliminary data.</text>
</comment>
<reference evidence="1" key="1">
    <citation type="journal article" date="2015" name="Nature">
        <title>Complex archaea that bridge the gap between prokaryotes and eukaryotes.</title>
        <authorList>
            <person name="Spang A."/>
            <person name="Saw J.H."/>
            <person name="Jorgensen S.L."/>
            <person name="Zaremba-Niedzwiedzka K."/>
            <person name="Martijn J."/>
            <person name="Lind A.E."/>
            <person name="van Eijk R."/>
            <person name="Schleper C."/>
            <person name="Guy L."/>
            <person name="Ettema T.J."/>
        </authorList>
    </citation>
    <scope>NUCLEOTIDE SEQUENCE</scope>
</reference>
<accession>A0A0F9TVK1</accession>
<sequence length="112" mass="12725">MNTKWQGYLLDFDWVDSLHDEKRGLNTLLHSDIVKHAIWGPVAVVGAGHYAARKAFFKTLQSLNLPKNIKFVYYNKYMYVKNCVDGRGGGVPNKADLVEAFQVLTQHSEVKV</sequence>
<dbReference type="EMBL" id="LAZR01001393">
    <property type="protein sequence ID" value="KKN45383.1"/>
    <property type="molecule type" value="Genomic_DNA"/>
</dbReference>
<evidence type="ECO:0000313" key="1">
    <source>
        <dbReference type="EMBL" id="KKN45383.1"/>
    </source>
</evidence>
<gene>
    <name evidence="1" type="ORF">LCGC14_0683690</name>
</gene>
<name>A0A0F9TVK1_9ZZZZ</name>
<protein>
    <submittedName>
        <fullName evidence="1">Uncharacterized protein</fullName>
    </submittedName>
</protein>
<organism evidence="1">
    <name type="scientific">marine sediment metagenome</name>
    <dbReference type="NCBI Taxonomy" id="412755"/>
    <lineage>
        <taxon>unclassified sequences</taxon>
        <taxon>metagenomes</taxon>
        <taxon>ecological metagenomes</taxon>
    </lineage>
</organism>